<evidence type="ECO:0008006" key="3">
    <source>
        <dbReference type="Google" id="ProtNLM"/>
    </source>
</evidence>
<sequence>MADLNSPDRHRLELLERTFYAFQAQQRLLEYRVQYLEQENQILRHIVSSNTPQATTASGGGGHALFQPSMQTPTPRAPYSHKSYLSELQALTKESDSRIGERAKALSSLSLLDAPSLLTTPTLTPTRNASVSKSTTTPNLEVRYSPLAPSSAEALEFEPVTISPRLPASVASTLICCSPKSSAIDAPSEAKEPDNSSPLVPSLKPVNKEQKFVLSPWDGTIAWKFINLFTDKKEEQEAILSSMDHCDVQDDWFFQYGLRYIPKATDKDVYRTVRIENLPETTTLDKVLSEIHYGDVFSADLLNTLPITGYHTARVVFLHQISAEEFCKSVKKRGLIIEDVRARVTLEKTATYPIALSMKKAIWEGCTRCLIVDEVPEALVECIEGVIGGTFLKNSVEYYYKSYCDGLDQSMSKLKVRVRFHSMRAASCAFNELQKNIFLRNCILRYDKDPCNPGRDM</sequence>
<gene>
    <name evidence="1" type="ORF">BHQ10_004251</name>
</gene>
<dbReference type="Proteomes" id="UP000249363">
    <property type="component" value="Unassembled WGS sequence"/>
</dbReference>
<dbReference type="AlphaFoldDB" id="A0A364KXH4"/>
<dbReference type="RefSeq" id="XP_040732755.1">
    <property type="nucleotide sequence ID" value="XM_040876597.1"/>
</dbReference>
<dbReference type="EMBL" id="MIKG01000007">
    <property type="protein sequence ID" value="RAO68239.1"/>
    <property type="molecule type" value="Genomic_DNA"/>
</dbReference>
<comment type="caution">
    <text evidence="1">The sequence shown here is derived from an EMBL/GenBank/DDBJ whole genome shotgun (WGS) entry which is preliminary data.</text>
</comment>
<evidence type="ECO:0000313" key="2">
    <source>
        <dbReference type="Proteomes" id="UP000249363"/>
    </source>
</evidence>
<keyword evidence="2" id="KW-1185">Reference proteome</keyword>
<dbReference type="GeneID" id="63793467"/>
<name>A0A364KXH4_TALAM</name>
<reference evidence="1 2" key="1">
    <citation type="journal article" date="2017" name="Biotechnol. Biofuels">
        <title>Differential beta-glucosidase expression as a function of carbon source availability in Talaromyces amestolkiae: a genomic and proteomic approach.</title>
        <authorList>
            <person name="de Eugenio L.I."/>
            <person name="Mendez-Liter J.A."/>
            <person name="Nieto-Dominguez M."/>
            <person name="Alonso L."/>
            <person name="Gil-Munoz J."/>
            <person name="Barriuso J."/>
            <person name="Prieto A."/>
            <person name="Martinez M.J."/>
        </authorList>
    </citation>
    <scope>NUCLEOTIDE SEQUENCE [LARGE SCALE GENOMIC DNA]</scope>
    <source>
        <strain evidence="1 2">CIB</strain>
    </source>
</reference>
<evidence type="ECO:0000313" key="1">
    <source>
        <dbReference type="EMBL" id="RAO68239.1"/>
    </source>
</evidence>
<accession>A0A364KXH4</accession>
<organism evidence="1 2">
    <name type="scientific">Talaromyces amestolkiae</name>
    <dbReference type="NCBI Taxonomy" id="1196081"/>
    <lineage>
        <taxon>Eukaryota</taxon>
        <taxon>Fungi</taxon>
        <taxon>Dikarya</taxon>
        <taxon>Ascomycota</taxon>
        <taxon>Pezizomycotina</taxon>
        <taxon>Eurotiomycetes</taxon>
        <taxon>Eurotiomycetidae</taxon>
        <taxon>Eurotiales</taxon>
        <taxon>Trichocomaceae</taxon>
        <taxon>Talaromyces</taxon>
        <taxon>Talaromyces sect. Talaromyces</taxon>
    </lineage>
</organism>
<proteinExistence type="predicted"/>
<dbReference type="OrthoDB" id="5244622at2759"/>
<protein>
    <recommendedName>
        <fullName evidence="3">RRM domain-containing protein</fullName>
    </recommendedName>
</protein>